<name>A0A1I6GH68_9RHOB</name>
<organism evidence="1 2">
    <name type="scientific">Yoonia tamlensis</name>
    <dbReference type="NCBI Taxonomy" id="390270"/>
    <lineage>
        <taxon>Bacteria</taxon>
        <taxon>Pseudomonadati</taxon>
        <taxon>Pseudomonadota</taxon>
        <taxon>Alphaproteobacteria</taxon>
        <taxon>Rhodobacterales</taxon>
        <taxon>Paracoccaceae</taxon>
        <taxon>Yoonia</taxon>
    </lineage>
</organism>
<reference evidence="2" key="1">
    <citation type="submission" date="2016-10" db="EMBL/GenBank/DDBJ databases">
        <authorList>
            <person name="Varghese N."/>
            <person name="Submissions S."/>
        </authorList>
    </citation>
    <scope>NUCLEOTIDE SEQUENCE [LARGE SCALE GENOMIC DNA]</scope>
    <source>
        <strain evidence="2">DSM 26879</strain>
    </source>
</reference>
<dbReference type="AlphaFoldDB" id="A0A1I6GH68"/>
<dbReference type="InterPro" id="IPR029058">
    <property type="entry name" value="AB_hydrolase_fold"/>
</dbReference>
<dbReference type="SUPFAM" id="SSF53474">
    <property type="entry name" value="alpha/beta-Hydrolases"/>
    <property type="match status" value="1"/>
</dbReference>
<proteinExistence type="predicted"/>
<evidence type="ECO:0000313" key="1">
    <source>
        <dbReference type="EMBL" id="SFR41417.1"/>
    </source>
</evidence>
<dbReference type="STRING" id="390270.SAMN04488005_1644"/>
<gene>
    <name evidence="1" type="ORF">SAMN04488005_1644</name>
</gene>
<dbReference type="RefSeq" id="WP_090198735.1">
    <property type="nucleotide sequence ID" value="NZ_FOYP01000001.1"/>
</dbReference>
<dbReference type="EMBL" id="FOYP01000001">
    <property type="protein sequence ID" value="SFR41417.1"/>
    <property type="molecule type" value="Genomic_DNA"/>
</dbReference>
<evidence type="ECO:0008006" key="3">
    <source>
        <dbReference type="Google" id="ProtNLM"/>
    </source>
</evidence>
<accession>A0A1I6GH68</accession>
<sequence>MANSTKTTLEQIPCAPPLRMQFLAGTNDHLVVAFSGVGERPRGYQPITFFASASQGGKNSVLFVSDRSRSWLNAAGIDTVIRDTIAMIMKQHALSKLSLLGNSMGASMALYLAPLTNADVVIAFTPQYAANPATMPDERRWLRFRKVISEFKYDVVPLQPRVGQLIYIVHGGNPSELRHAKKFPVVKGVRHFIFPQHGHNFITDLRKQKLLSPLIGAALDGRPYRFRRIIQKFGGTWRNKTPG</sequence>
<dbReference type="Proteomes" id="UP000199478">
    <property type="component" value="Unassembled WGS sequence"/>
</dbReference>
<dbReference type="OrthoDB" id="7840740at2"/>
<dbReference type="Gene3D" id="3.40.50.1820">
    <property type="entry name" value="alpha/beta hydrolase"/>
    <property type="match status" value="1"/>
</dbReference>
<keyword evidence="2" id="KW-1185">Reference proteome</keyword>
<protein>
    <recommendedName>
        <fullName evidence="3">Alpha/beta hydrolase family protein</fullName>
    </recommendedName>
</protein>
<evidence type="ECO:0000313" key="2">
    <source>
        <dbReference type="Proteomes" id="UP000199478"/>
    </source>
</evidence>